<dbReference type="GO" id="GO:0004386">
    <property type="term" value="F:helicase activity"/>
    <property type="evidence" value="ECO:0007669"/>
    <property type="project" value="UniProtKB-KW"/>
</dbReference>
<gene>
    <name evidence="3" type="ORF">TM51_03822</name>
</gene>
<dbReference type="Gene3D" id="3.40.50.300">
    <property type="entry name" value="P-loop containing nucleotide triphosphate hydrolases"/>
    <property type="match status" value="2"/>
</dbReference>
<dbReference type="InterPro" id="IPR018247">
    <property type="entry name" value="EF_Hand_1_Ca_BS"/>
</dbReference>
<reference evidence="3 4" key="1">
    <citation type="journal article" date="2013" name="Genome Announc.">
        <title>Draft Genome Sequence of the Lignocellulose Decomposer Thermobifida fusca Strain TM51.</title>
        <authorList>
            <person name="Toth A."/>
            <person name="Barna T."/>
            <person name="Nagy I."/>
            <person name="Horvath B."/>
            <person name="Nagy I."/>
            <person name="Tancsics A."/>
            <person name="Kriszt B."/>
            <person name="Baka E."/>
            <person name="Fekete C."/>
            <person name="Kukolya J."/>
        </authorList>
    </citation>
    <scope>NUCLEOTIDE SEQUENCE [LARGE SCALE GENOMIC DNA]</scope>
    <source>
        <strain evidence="3 4">TM51</strain>
    </source>
</reference>
<evidence type="ECO:0000256" key="1">
    <source>
        <dbReference type="SAM" id="MobiDB-lite"/>
    </source>
</evidence>
<dbReference type="Proteomes" id="UP000014184">
    <property type="component" value="Unassembled WGS sequence"/>
</dbReference>
<dbReference type="EMBL" id="AOSG01000018">
    <property type="protein sequence ID" value="EOR72242.1"/>
    <property type="molecule type" value="Genomic_DNA"/>
</dbReference>
<dbReference type="PROSITE" id="PS00018">
    <property type="entry name" value="EF_HAND_1"/>
    <property type="match status" value="1"/>
</dbReference>
<keyword evidence="3" id="KW-0547">Nucleotide-binding</keyword>
<name>A0A9P2WR56_THEFU</name>
<keyword evidence="3" id="KW-0067">ATP-binding</keyword>
<dbReference type="SUPFAM" id="SSF52540">
    <property type="entry name" value="P-loop containing nucleoside triphosphate hydrolases"/>
    <property type="match status" value="1"/>
</dbReference>
<evidence type="ECO:0000313" key="3">
    <source>
        <dbReference type="EMBL" id="EOR72242.1"/>
    </source>
</evidence>
<dbReference type="AlphaFoldDB" id="A0A9P2WR56"/>
<keyword evidence="3" id="KW-0347">Helicase</keyword>
<comment type="caution">
    <text evidence="3">The sequence shown here is derived from an EMBL/GenBank/DDBJ whole genome shotgun (WGS) entry which is preliminary data.</text>
</comment>
<evidence type="ECO:0000313" key="4">
    <source>
        <dbReference type="Proteomes" id="UP000014184"/>
    </source>
</evidence>
<dbReference type="Pfam" id="PF13087">
    <property type="entry name" value="AAA_12"/>
    <property type="match status" value="1"/>
</dbReference>
<feature type="domain" description="DNA2/NAM7 helicase-like C-terminal" evidence="2">
    <location>
        <begin position="641"/>
        <end position="782"/>
    </location>
</feature>
<keyword evidence="3" id="KW-0378">Hydrolase</keyword>
<evidence type="ECO:0000259" key="2">
    <source>
        <dbReference type="Pfam" id="PF13087"/>
    </source>
</evidence>
<organism evidence="3 4">
    <name type="scientific">Thermobifida fusca TM51</name>
    <dbReference type="NCBI Taxonomy" id="1169414"/>
    <lineage>
        <taxon>Bacteria</taxon>
        <taxon>Bacillati</taxon>
        <taxon>Actinomycetota</taxon>
        <taxon>Actinomycetes</taxon>
        <taxon>Streptosporangiales</taxon>
        <taxon>Nocardiopsidaceae</taxon>
        <taxon>Thermobifida</taxon>
    </lineage>
</organism>
<feature type="region of interest" description="Disordered" evidence="1">
    <location>
        <begin position="211"/>
        <end position="249"/>
    </location>
</feature>
<accession>A0A9P2WR56</accession>
<protein>
    <submittedName>
        <fullName evidence="3">Superfamily protein I DNA/RNA helicase</fullName>
    </submittedName>
</protein>
<proteinExistence type="predicted"/>
<sequence length="934" mass="100503">MRPRTRRALLIAATAHGDRPGYEATIRLGVEALGSALTDIAFDEVRALDDPGRTRMVEELRSFFSAAEPTDVLLLSLHGVVVRDSDGRLCFPAARGRRFVSGAVLLDTVSEVIQTAPVRSTVILLDCGYSGWFDDGPDGFTATVPQLDLRRAFPREGCTVLAAPGVGYPTATPLSLHVARALRGAAPDRDGDGWIDTGDLSEYLNRATSGDARPVLITDAPPVPLARQPGGPPTPRQQPHANGQHPDPRSLLTDLAVVEGLDVARFGDTALASLAHVPEPGRRGDPAIPISAAPVSESHHRAVESAMTRRLTVVAAPPGNGAHTLATAVAHTAVASGQSVLFVASDTASADAFTVEVRTELETAHLVAGGPAAVRGRGSGHGTLQECRTRAEEETEARTALYRDWAAVCVARAAIDAIARIERDLALLAEARGQIIAAGWDPKALFRTTSPREWLRWAEQASQRFPFRSRQRTASRRMAAGTDPAVLARISQIARVEQEWRAALDARRRATALDELYADLVAALEAHRRSSAAYLAVHARARHTRSSNGAERPEPTTPVWAVAVGQDHELPPRAGMFDLVIVDRAERCGIREVLPLLYRARRALIIGDPAAAGSTPLLGRRGPETVSAYQALARIRTETGGRVLWLDEHDRAQPAIAALADRCCYGGKSTVLTDPWSLPGDPARPVQWHDVTGEYETDEDGSYVNRAEAHRVAAVLTALDLRLPDEATLGVTSPFAGQRALLRQLTGRRRYSREIRVDSPQAFGAQPCDALVVSPVLSQNTPHRTVARTLATAQWWHPILTGTIAQLVVVGDRALWAAGGGVPAAVVEAAETGTGEAADSEVPRPLLHALSDLAAQVETNVAVAGYRVDLCVTTPLGQMLILVDRTRDGRGLRRLLDRQQRLREVTDLPVLRVPLWRCLHNPVDLAKEILLGKA</sequence>
<dbReference type="RefSeq" id="WP_011291140.1">
    <property type="nucleotide sequence ID" value="NZ_AOSG01000018.1"/>
</dbReference>
<dbReference type="InterPro" id="IPR041679">
    <property type="entry name" value="DNA2/NAM7-like_C"/>
</dbReference>
<dbReference type="InterPro" id="IPR027417">
    <property type="entry name" value="P-loop_NTPase"/>
</dbReference>
<keyword evidence="4" id="KW-1185">Reference proteome</keyword>